<keyword evidence="1" id="KW-0378">Hydrolase</keyword>
<dbReference type="InterPro" id="IPR008928">
    <property type="entry name" value="6-hairpin_glycosidase_sf"/>
</dbReference>
<sequence length="385" mass="43413">MKLKISSTIFLGTLICLSCLQYDEDKPQPAVEEPEYVFEWDAIADSATSMGLNQNFWHGEKFYSNASPSDGNFNYWPQAHALDVLIDAYIRTNDANYKTYMDDWFVGVKIKNGNRFTNHFYDDMEWNALAMLRAYKATKDDKWLDETLIVWEDIKTGWNETMDGGIAWKKDQLYYKNTPANAPACILAARLYRERGLQDDLDWAKKIYAWQKSKLVEPATGLVYDGMNSNGDGQVQKDPGWRFAYNQGTFIGAGLELYAITKQSVYLQDAIKTANNMIADVVMSPGGIMRPGDNGDGGLFNGIGVRYLCLLLQNSGVGSSAREKYVNYLRNNAETLWLKGTDHGKVIFNSNWTTLPGATGYLNPQLSGCMLMEAMAVLESKNYLD</sequence>
<dbReference type="AlphaFoldDB" id="A0A364XXT4"/>
<gene>
    <name evidence="1" type="ORF">DQQ10_20180</name>
</gene>
<evidence type="ECO:0000313" key="1">
    <source>
        <dbReference type="EMBL" id="RAV99220.1"/>
    </source>
</evidence>
<comment type="caution">
    <text evidence="1">The sequence shown here is derived from an EMBL/GenBank/DDBJ whole genome shotgun (WGS) entry which is preliminary data.</text>
</comment>
<dbReference type="GO" id="GO:0016787">
    <property type="term" value="F:hydrolase activity"/>
    <property type="evidence" value="ECO:0007669"/>
    <property type="project" value="UniProtKB-KW"/>
</dbReference>
<evidence type="ECO:0000313" key="2">
    <source>
        <dbReference type="Proteomes" id="UP000251889"/>
    </source>
</evidence>
<dbReference type="PANTHER" id="PTHR47791">
    <property type="entry name" value="MEIOTICALLY UP-REGULATED GENE 191 PROTEIN"/>
    <property type="match status" value="1"/>
</dbReference>
<dbReference type="PANTHER" id="PTHR47791:SF3">
    <property type="entry name" value="MEIOTICALLY UP-REGULATED GENE 191 PROTEIN"/>
    <property type="match status" value="1"/>
</dbReference>
<accession>A0A364XXT4</accession>
<dbReference type="SUPFAM" id="SSF48208">
    <property type="entry name" value="Six-hairpin glycosidases"/>
    <property type="match status" value="1"/>
</dbReference>
<dbReference type="Proteomes" id="UP000251889">
    <property type="component" value="Unassembled WGS sequence"/>
</dbReference>
<organism evidence="1 2">
    <name type="scientific">Pseudochryseolinea flava</name>
    <dbReference type="NCBI Taxonomy" id="2059302"/>
    <lineage>
        <taxon>Bacteria</taxon>
        <taxon>Pseudomonadati</taxon>
        <taxon>Bacteroidota</taxon>
        <taxon>Cytophagia</taxon>
        <taxon>Cytophagales</taxon>
        <taxon>Fulvivirgaceae</taxon>
        <taxon>Pseudochryseolinea</taxon>
    </lineage>
</organism>
<dbReference type="EMBL" id="QMFY01000012">
    <property type="protein sequence ID" value="RAV99220.1"/>
    <property type="molecule type" value="Genomic_DNA"/>
</dbReference>
<dbReference type="Pfam" id="PF03663">
    <property type="entry name" value="Glyco_hydro_76"/>
    <property type="match status" value="1"/>
</dbReference>
<proteinExistence type="predicted"/>
<reference evidence="1 2" key="1">
    <citation type="submission" date="2018-06" db="EMBL/GenBank/DDBJ databases">
        <title>Chryseolinea flavus sp. nov., a member of the phylum Bacteroidetes isolated from soil.</title>
        <authorList>
            <person name="Li Y."/>
            <person name="Wang J."/>
        </authorList>
    </citation>
    <scope>NUCLEOTIDE SEQUENCE [LARGE SCALE GENOMIC DNA]</scope>
    <source>
        <strain evidence="1 2">SDU1-6</strain>
    </source>
</reference>
<dbReference type="Gene3D" id="1.50.10.20">
    <property type="match status" value="1"/>
</dbReference>
<dbReference type="OrthoDB" id="2505409at2"/>
<dbReference type="InterPro" id="IPR005198">
    <property type="entry name" value="Glyco_hydro_76"/>
</dbReference>
<dbReference type="GO" id="GO:0005975">
    <property type="term" value="P:carbohydrate metabolic process"/>
    <property type="evidence" value="ECO:0007669"/>
    <property type="project" value="InterPro"/>
</dbReference>
<dbReference type="RefSeq" id="WP_112748734.1">
    <property type="nucleotide sequence ID" value="NZ_QMFY01000012.1"/>
</dbReference>
<keyword evidence="2" id="KW-1185">Reference proteome</keyword>
<dbReference type="InterPro" id="IPR053169">
    <property type="entry name" value="MUG_Protein"/>
</dbReference>
<name>A0A364XXT4_9BACT</name>
<dbReference type="PIRSF" id="PIRSF021505">
    <property type="entry name" value="O_gly_hdrol"/>
    <property type="match status" value="1"/>
</dbReference>
<protein>
    <submittedName>
        <fullName evidence="1">Glycosyl hydrolase family 76</fullName>
    </submittedName>
</protein>
<dbReference type="InterPro" id="IPR014512">
    <property type="entry name" value="O_gly_hydro"/>
</dbReference>